<comment type="cofactor">
    <cofactor evidence="2">
        <name>Mg(2+)</name>
        <dbReference type="ChEBI" id="CHEBI:18420"/>
    </cofactor>
</comment>
<keyword evidence="3 4" id="KW-0378">Hydrolase</keyword>
<gene>
    <name evidence="4 6" type="primary">rppH</name>
    <name evidence="4" type="synonym">nudH</name>
    <name evidence="6" type="ORF">GCM10010873_03040</name>
</gene>
<comment type="caution">
    <text evidence="6">The sequence shown here is derived from an EMBL/GenBank/DDBJ whole genome shotgun (WGS) entry which is preliminary data.</text>
</comment>
<dbReference type="GO" id="GO:0006753">
    <property type="term" value="P:nucleoside phosphate metabolic process"/>
    <property type="evidence" value="ECO:0007669"/>
    <property type="project" value="TreeGrafter"/>
</dbReference>
<feature type="domain" description="Nudix hydrolase" evidence="5">
    <location>
        <begin position="19"/>
        <end position="163"/>
    </location>
</feature>
<evidence type="ECO:0000256" key="3">
    <source>
        <dbReference type="ARBA" id="ARBA00022801"/>
    </source>
</evidence>
<dbReference type="PANTHER" id="PTHR11839:SF22">
    <property type="entry name" value="NUDIX HYDROLASE 26, CHLOROPLASTIC"/>
    <property type="match status" value="1"/>
</dbReference>
<dbReference type="Proteomes" id="UP001157355">
    <property type="component" value="Unassembled WGS sequence"/>
</dbReference>
<dbReference type="NCBIfam" id="NF001938">
    <property type="entry name" value="PRK00714.1-5"/>
    <property type="match status" value="1"/>
</dbReference>
<accession>A0AA37U2U8</accession>
<keyword evidence="7" id="KW-1185">Reference proteome</keyword>
<dbReference type="InterPro" id="IPR020084">
    <property type="entry name" value="NUDIX_hydrolase_CS"/>
</dbReference>
<dbReference type="GO" id="GO:0008893">
    <property type="term" value="F:guanosine-3',5'-bis(diphosphate) 3'-diphosphatase activity"/>
    <property type="evidence" value="ECO:0007669"/>
    <property type="project" value="TreeGrafter"/>
</dbReference>
<evidence type="ECO:0000313" key="7">
    <source>
        <dbReference type="Proteomes" id="UP001157355"/>
    </source>
</evidence>
<dbReference type="HAMAP" id="MF_00298">
    <property type="entry name" value="Nudix_RppH"/>
    <property type="match status" value="1"/>
</dbReference>
<comment type="cofactor">
    <cofactor evidence="4">
        <name>a divalent metal cation</name>
        <dbReference type="ChEBI" id="CHEBI:60240"/>
    </cofactor>
</comment>
<sequence length="170" mass="19266">MARLLLPEATMRIDPESLPYRPCVGVVLINAAGLIFAGQRLDNPVPAWQMPQGGIDEGEKPRAAALRELWEETGVTADLVEFVAKTDDWVTYDLPPELLGRVWGGKYRGQRQKWFLFRFLGQDAQVNIASDHPEFSKWRWIGADEMVASIVPFKRAVYEEVVTSFRPHLA</sequence>
<reference evidence="6 7" key="1">
    <citation type="journal article" date="2014" name="Int. J. Syst. Evol. Microbiol.">
        <title>Complete genome sequence of Corynebacterium casei LMG S-19264T (=DSM 44701T), isolated from a smear-ripened cheese.</title>
        <authorList>
            <consortium name="US DOE Joint Genome Institute (JGI-PGF)"/>
            <person name="Walter F."/>
            <person name="Albersmeier A."/>
            <person name="Kalinowski J."/>
            <person name="Ruckert C."/>
        </authorList>
    </citation>
    <scope>NUCLEOTIDE SEQUENCE [LARGE SCALE GENOMIC DNA]</scope>
    <source>
        <strain evidence="6 7">NBRC 111766</strain>
    </source>
</reference>
<proteinExistence type="inferred from homology"/>
<evidence type="ECO:0000259" key="5">
    <source>
        <dbReference type="PROSITE" id="PS51462"/>
    </source>
</evidence>
<name>A0AA37U2U8_9RHOB</name>
<dbReference type="PRINTS" id="PR00502">
    <property type="entry name" value="NUDIXFAMILY"/>
</dbReference>
<dbReference type="PANTHER" id="PTHR11839">
    <property type="entry name" value="UDP/ADP-SUGAR PYROPHOSPHATASE"/>
    <property type="match status" value="1"/>
</dbReference>
<dbReference type="NCBIfam" id="NF001936">
    <property type="entry name" value="PRK00714.1-3"/>
    <property type="match status" value="1"/>
</dbReference>
<dbReference type="EC" id="3.6.1.-" evidence="4"/>
<dbReference type="PROSITE" id="PS51462">
    <property type="entry name" value="NUDIX"/>
    <property type="match status" value="1"/>
</dbReference>
<dbReference type="EMBL" id="BSPP01000002">
    <property type="protein sequence ID" value="GLS85331.1"/>
    <property type="molecule type" value="Genomic_DNA"/>
</dbReference>
<comment type="function">
    <text evidence="4">Accelerates the degradation of transcripts by removing pyrophosphate from the 5'-end of triphosphorylated RNA, leading to a more labile monophosphorylated state that can stimulate subsequent ribonuclease cleavage.</text>
</comment>
<organism evidence="6 7">
    <name type="scientific">Cypionkella aquatica</name>
    <dbReference type="NCBI Taxonomy" id="1756042"/>
    <lineage>
        <taxon>Bacteria</taxon>
        <taxon>Pseudomonadati</taxon>
        <taxon>Pseudomonadota</taxon>
        <taxon>Alphaproteobacteria</taxon>
        <taxon>Rhodobacterales</taxon>
        <taxon>Paracoccaceae</taxon>
        <taxon>Cypionkella</taxon>
    </lineage>
</organism>
<protein>
    <recommendedName>
        <fullName evidence="4">RNA pyrophosphohydrolase</fullName>
        <ecNumber evidence="4">3.6.1.-</ecNumber>
    </recommendedName>
    <alternativeName>
        <fullName evidence="4">(Di)nucleoside polyphosphate hydrolase</fullName>
    </alternativeName>
</protein>
<evidence type="ECO:0000256" key="2">
    <source>
        <dbReference type="ARBA" id="ARBA00001946"/>
    </source>
</evidence>
<dbReference type="Pfam" id="PF00293">
    <property type="entry name" value="NUDIX"/>
    <property type="match status" value="1"/>
</dbReference>
<comment type="similarity">
    <text evidence="4">Belongs to the Nudix hydrolase family. RppH subfamily.</text>
</comment>
<dbReference type="CDD" id="cd03671">
    <property type="entry name" value="NUDIX_Ap4A_hydrolase_plant_like"/>
    <property type="match status" value="1"/>
</dbReference>
<evidence type="ECO:0000256" key="4">
    <source>
        <dbReference type="HAMAP-Rule" id="MF_00298"/>
    </source>
</evidence>
<dbReference type="PROSITE" id="PS00893">
    <property type="entry name" value="NUDIX_BOX"/>
    <property type="match status" value="1"/>
</dbReference>
<dbReference type="Gene3D" id="3.90.79.10">
    <property type="entry name" value="Nucleoside Triphosphate Pyrophosphohydrolase"/>
    <property type="match status" value="1"/>
</dbReference>
<dbReference type="InterPro" id="IPR022927">
    <property type="entry name" value="RppH"/>
</dbReference>
<dbReference type="GO" id="GO:0034432">
    <property type="term" value="F:bis(5'-adenosyl)-pentaphosphatase activity"/>
    <property type="evidence" value="ECO:0007669"/>
    <property type="project" value="TreeGrafter"/>
</dbReference>
<dbReference type="SUPFAM" id="SSF55811">
    <property type="entry name" value="Nudix"/>
    <property type="match status" value="1"/>
</dbReference>
<dbReference type="InterPro" id="IPR015797">
    <property type="entry name" value="NUDIX_hydrolase-like_dom_sf"/>
</dbReference>
<dbReference type="InterPro" id="IPR020476">
    <property type="entry name" value="Nudix_hydrolase"/>
</dbReference>
<comment type="cofactor">
    <cofactor evidence="1">
        <name>Mn(2+)</name>
        <dbReference type="ChEBI" id="CHEBI:29035"/>
    </cofactor>
</comment>
<evidence type="ECO:0000256" key="1">
    <source>
        <dbReference type="ARBA" id="ARBA00001936"/>
    </source>
</evidence>
<dbReference type="InterPro" id="IPR000086">
    <property type="entry name" value="NUDIX_hydrolase_dom"/>
</dbReference>
<dbReference type="AlphaFoldDB" id="A0AA37U2U8"/>
<dbReference type="GO" id="GO:0019693">
    <property type="term" value="P:ribose phosphate metabolic process"/>
    <property type="evidence" value="ECO:0007669"/>
    <property type="project" value="TreeGrafter"/>
</dbReference>
<evidence type="ECO:0000313" key="6">
    <source>
        <dbReference type="EMBL" id="GLS85331.1"/>
    </source>
</evidence>
<feature type="short sequence motif" description="Nudix box" evidence="4">
    <location>
        <begin position="53"/>
        <end position="74"/>
    </location>
</feature>